<dbReference type="Proteomes" id="UP000253551">
    <property type="component" value="Unassembled WGS sequence"/>
</dbReference>
<dbReference type="STRING" id="4846.A0A367KI87"/>
<dbReference type="PANTHER" id="PTHR40633:SF1">
    <property type="entry name" value="GPI ANCHORED SERINE-THREONINE RICH PROTEIN (AFU_ORTHOLOGUE AFUA_1G03630)"/>
    <property type="match status" value="1"/>
</dbReference>
<evidence type="ECO:0000256" key="1">
    <source>
        <dbReference type="ARBA" id="ARBA00022729"/>
    </source>
</evidence>
<dbReference type="OrthoDB" id="2432613at2759"/>
<dbReference type="PANTHER" id="PTHR40633">
    <property type="entry name" value="MATRIX PROTEIN, PUTATIVE (AFU_ORTHOLOGUE AFUA_8G05410)-RELATED"/>
    <property type="match status" value="1"/>
</dbReference>
<keyword evidence="1 2" id="KW-0732">Signal</keyword>
<comment type="caution">
    <text evidence="4">The sequence shown here is derived from an EMBL/GenBank/DDBJ whole genome shotgun (WGS) entry which is preliminary data.</text>
</comment>
<organism evidence="4 5">
    <name type="scientific">Rhizopus stolonifer</name>
    <name type="common">Rhizopus nigricans</name>
    <dbReference type="NCBI Taxonomy" id="4846"/>
    <lineage>
        <taxon>Eukaryota</taxon>
        <taxon>Fungi</taxon>
        <taxon>Fungi incertae sedis</taxon>
        <taxon>Mucoromycota</taxon>
        <taxon>Mucoromycotina</taxon>
        <taxon>Mucoromycetes</taxon>
        <taxon>Mucorales</taxon>
        <taxon>Mucorineae</taxon>
        <taxon>Rhizopodaceae</taxon>
        <taxon>Rhizopus</taxon>
    </lineage>
</organism>
<proteinExistence type="predicted"/>
<evidence type="ECO:0000313" key="5">
    <source>
        <dbReference type="Proteomes" id="UP000253551"/>
    </source>
</evidence>
<gene>
    <name evidence="4" type="ORF">CU098_007126</name>
</gene>
<evidence type="ECO:0000313" key="4">
    <source>
        <dbReference type="EMBL" id="RCI01943.1"/>
    </source>
</evidence>
<dbReference type="AlphaFoldDB" id="A0A367KI87"/>
<name>A0A367KI87_RHIST</name>
<dbReference type="InterPro" id="IPR018466">
    <property type="entry name" value="Kre9/Knh1-like_N"/>
</dbReference>
<sequence>MLLKVSFISSLLCSFVCANMAPNYPEPGTVWKTGKQYTITWFDDKQSPHMKKSWKNFKIDFMTGDNDNQKFLQNVATNLDASKTNSFNWTAPEVEPHASVYFLMFTNGENAWTTRFGITGPEGKLDKPEHSTQPDGASIPWGVGKLVGGSINQLTVKPTGTYSMNPAMASAAEKNAKVKSVLL</sequence>
<keyword evidence="5" id="KW-1185">Reference proteome</keyword>
<dbReference type="EMBL" id="PJQM01001600">
    <property type="protein sequence ID" value="RCI01943.1"/>
    <property type="molecule type" value="Genomic_DNA"/>
</dbReference>
<evidence type="ECO:0000256" key="2">
    <source>
        <dbReference type="SAM" id="SignalP"/>
    </source>
</evidence>
<feature type="domain" description="Yeast cell wall synthesis Kre9/Knh1-like N-terminal" evidence="3">
    <location>
        <begin position="25"/>
        <end position="118"/>
    </location>
</feature>
<dbReference type="Pfam" id="PF10342">
    <property type="entry name" value="Kre9_KNH"/>
    <property type="match status" value="1"/>
</dbReference>
<feature type="chain" id="PRO_5016759828" description="Yeast cell wall synthesis Kre9/Knh1-like N-terminal domain-containing protein" evidence="2">
    <location>
        <begin position="19"/>
        <end position="183"/>
    </location>
</feature>
<feature type="signal peptide" evidence="2">
    <location>
        <begin position="1"/>
        <end position="18"/>
    </location>
</feature>
<evidence type="ECO:0000259" key="3">
    <source>
        <dbReference type="Pfam" id="PF10342"/>
    </source>
</evidence>
<reference evidence="4 5" key="1">
    <citation type="journal article" date="2018" name="G3 (Bethesda)">
        <title>Phylogenetic and Phylogenomic Definition of Rhizopus Species.</title>
        <authorList>
            <person name="Gryganskyi A.P."/>
            <person name="Golan J."/>
            <person name="Dolatabadi S."/>
            <person name="Mondo S."/>
            <person name="Robb S."/>
            <person name="Idnurm A."/>
            <person name="Muszewska A."/>
            <person name="Steczkiewicz K."/>
            <person name="Masonjones S."/>
            <person name="Liao H.L."/>
            <person name="Gajdeczka M.T."/>
            <person name="Anike F."/>
            <person name="Vuek A."/>
            <person name="Anishchenko I.M."/>
            <person name="Voigt K."/>
            <person name="de Hoog G.S."/>
            <person name="Smith M.E."/>
            <person name="Heitman J."/>
            <person name="Vilgalys R."/>
            <person name="Stajich J.E."/>
        </authorList>
    </citation>
    <scope>NUCLEOTIDE SEQUENCE [LARGE SCALE GENOMIC DNA]</scope>
    <source>
        <strain evidence="4 5">LSU 92-RS-03</strain>
    </source>
</reference>
<dbReference type="InterPro" id="IPR052982">
    <property type="entry name" value="SRP1/TIP1-like"/>
</dbReference>
<protein>
    <recommendedName>
        <fullName evidence="3">Yeast cell wall synthesis Kre9/Knh1-like N-terminal domain-containing protein</fullName>
    </recommendedName>
</protein>
<accession>A0A367KI87</accession>